<accession>A0ABT5NZ03</accession>
<evidence type="ECO:0000313" key="1">
    <source>
        <dbReference type="EMBL" id="MDD0993435.1"/>
    </source>
</evidence>
<organism evidence="1 2">
    <name type="scientific">Pseudomonas fontis</name>
    <dbReference type="NCBI Taxonomy" id="2942633"/>
    <lineage>
        <taxon>Bacteria</taxon>
        <taxon>Pseudomonadati</taxon>
        <taxon>Pseudomonadota</taxon>
        <taxon>Gammaproteobacteria</taxon>
        <taxon>Pseudomonadales</taxon>
        <taxon>Pseudomonadaceae</taxon>
        <taxon>Pseudomonas</taxon>
    </lineage>
</organism>
<name>A0ABT5NZ03_9PSED</name>
<proteinExistence type="predicted"/>
<dbReference type="EMBL" id="JAMDGY010000092">
    <property type="protein sequence ID" value="MDD0993435.1"/>
    <property type="molecule type" value="Genomic_DNA"/>
</dbReference>
<evidence type="ECO:0000313" key="2">
    <source>
        <dbReference type="Proteomes" id="UP001148203"/>
    </source>
</evidence>
<dbReference type="Proteomes" id="UP001148203">
    <property type="component" value="Unassembled WGS sequence"/>
</dbReference>
<dbReference type="RefSeq" id="WP_273914011.1">
    <property type="nucleotide sequence ID" value="NZ_JAMDGX010000126.1"/>
</dbReference>
<keyword evidence="2" id="KW-1185">Reference proteome</keyword>
<sequence length="280" mass="30904">MPLPVIDLQAMALASRREVERKLTRYLCDTLGWALPKVPTTPAHVADFVNGAASIADRADCSEGHAFSVHILISFLAGVGWADDPACSTLRAAFHATGLAFDTRLDLTLQRAIQLRQQHEQAQPLMHGISATLLLARSDSLTEESLWSALLRMMTHRGLEPGSAKALYLRYEADGCRRHKLPVPPHQVLDGAQEQAYRYYAKRLPQPSDDLLNLAALPRMLLLEHILLAITFGRFFYVNPLLGALHACATQDPSLSERPYVLQAFLDAHTRALTGSSHGQ</sequence>
<comment type="caution">
    <text evidence="1">The sequence shown here is derived from an EMBL/GenBank/DDBJ whole genome shotgun (WGS) entry which is preliminary data.</text>
</comment>
<reference evidence="1 2" key="1">
    <citation type="submission" date="2022-05" db="EMBL/GenBank/DDBJ databases">
        <title>Novel Pseudomonas spp. Isolated from a Rainbow Trout Aquaculture Facility.</title>
        <authorList>
            <person name="Testerman T."/>
            <person name="Graf J."/>
        </authorList>
    </citation>
    <scope>NUCLEOTIDE SEQUENCE [LARGE SCALE GENOMIC DNA]</scope>
    <source>
        <strain evidence="1 2">ID681</strain>
    </source>
</reference>
<gene>
    <name evidence="1" type="ORF">M5G11_23190</name>
</gene>
<protein>
    <submittedName>
        <fullName evidence="1">Uncharacterized protein</fullName>
    </submittedName>
</protein>